<feature type="compositionally biased region" description="Basic and acidic residues" evidence="5">
    <location>
        <begin position="208"/>
        <end position="220"/>
    </location>
</feature>
<evidence type="ECO:0000256" key="5">
    <source>
        <dbReference type="SAM" id="MobiDB-lite"/>
    </source>
</evidence>
<dbReference type="Gene3D" id="3.40.30.10">
    <property type="entry name" value="Glutaredoxin"/>
    <property type="match status" value="3"/>
</dbReference>
<feature type="chain" id="PRO_5025368876" evidence="7">
    <location>
        <begin position="20"/>
        <end position="701"/>
    </location>
</feature>
<evidence type="ECO:0000256" key="3">
    <source>
        <dbReference type="ARBA" id="ARBA00022989"/>
    </source>
</evidence>
<keyword evidence="10" id="KW-1185">Reference proteome</keyword>
<evidence type="ECO:0000256" key="7">
    <source>
        <dbReference type="SAM" id="SignalP"/>
    </source>
</evidence>
<feature type="compositionally biased region" description="Low complexity" evidence="5">
    <location>
        <begin position="221"/>
        <end position="230"/>
    </location>
</feature>
<organism evidence="9 10">
    <name type="scientific">Ophiobolus disseminans</name>
    <dbReference type="NCBI Taxonomy" id="1469910"/>
    <lineage>
        <taxon>Eukaryota</taxon>
        <taxon>Fungi</taxon>
        <taxon>Dikarya</taxon>
        <taxon>Ascomycota</taxon>
        <taxon>Pezizomycotina</taxon>
        <taxon>Dothideomycetes</taxon>
        <taxon>Pleosporomycetidae</taxon>
        <taxon>Pleosporales</taxon>
        <taxon>Pleosporineae</taxon>
        <taxon>Phaeosphaeriaceae</taxon>
        <taxon>Ophiobolus</taxon>
    </lineage>
</organism>
<feature type="transmembrane region" description="Helical" evidence="6">
    <location>
        <begin position="651"/>
        <end position="668"/>
    </location>
</feature>
<evidence type="ECO:0000256" key="6">
    <source>
        <dbReference type="SAM" id="Phobius"/>
    </source>
</evidence>
<accession>A0A6A6ZUL5</accession>
<dbReference type="InterPro" id="IPR036249">
    <property type="entry name" value="Thioredoxin-like_sf"/>
</dbReference>
<evidence type="ECO:0000259" key="8">
    <source>
        <dbReference type="PROSITE" id="PS51352"/>
    </source>
</evidence>
<proteinExistence type="predicted"/>
<feature type="domain" description="Thioredoxin" evidence="8">
    <location>
        <begin position="18"/>
        <end position="175"/>
    </location>
</feature>
<dbReference type="EMBL" id="MU006230">
    <property type="protein sequence ID" value="KAF2824533.1"/>
    <property type="molecule type" value="Genomic_DNA"/>
</dbReference>
<gene>
    <name evidence="9" type="ORF">CC86DRAFT_447334</name>
</gene>
<dbReference type="CDD" id="cd02961">
    <property type="entry name" value="PDI_a_family"/>
    <property type="match status" value="2"/>
</dbReference>
<dbReference type="PRINTS" id="PR00421">
    <property type="entry name" value="THIOREDOXIN"/>
</dbReference>
<feature type="signal peptide" evidence="7">
    <location>
        <begin position="1"/>
        <end position="19"/>
    </location>
</feature>
<name>A0A6A6ZUL5_9PLEO</name>
<dbReference type="SUPFAM" id="SSF52833">
    <property type="entry name" value="Thioredoxin-like"/>
    <property type="match status" value="3"/>
</dbReference>
<dbReference type="InterPro" id="IPR052250">
    <property type="entry name" value="PDI_TMX3"/>
</dbReference>
<dbReference type="InterPro" id="IPR013766">
    <property type="entry name" value="Thioredoxin_domain"/>
</dbReference>
<keyword evidence="3 6" id="KW-1133">Transmembrane helix</keyword>
<dbReference type="PANTHER" id="PTHR46426:SF1">
    <property type="entry name" value="PROTEIN DISULFIDE-ISOMERASE TMX3"/>
    <property type="match status" value="1"/>
</dbReference>
<protein>
    <submittedName>
        <fullName evidence="9">Thioredoxin-like protein</fullName>
    </submittedName>
</protein>
<dbReference type="GO" id="GO:0016020">
    <property type="term" value="C:membrane"/>
    <property type="evidence" value="ECO:0007669"/>
    <property type="project" value="UniProtKB-SubCell"/>
</dbReference>
<keyword evidence="7" id="KW-0732">Signal</keyword>
<dbReference type="Pfam" id="PF00085">
    <property type="entry name" value="Thioredoxin"/>
    <property type="match status" value="2"/>
</dbReference>
<dbReference type="OrthoDB" id="72053at2759"/>
<feature type="region of interest" description="Disordered" evidence="5">
    <location>
        <begin position="180"/>
        <end position="247"/>
    </location>
</feature>
<evidence type="ECO:0000256" key="1">
    <source>
        <dbReference type="ARBA" id="ARBA00004167"/>
    </source>
</evidence>
<dbReference type="GO" id="GO:0005783">
    <property type="term" value="C:endoplasmic reticulum"/>
    <property type="evidence" value="ECO:0007669"/>
    <property type="project" value="TreeGrafter"/>
</dbReference>
<evidence type="ECO:0000256" key="4">
    <source>
        <dbReference type="ARBA" id="ARBA00023136"/>
    </source>
</evidence>
<dbReference type="Proteomes" id="UP000799424">
    <property type="component" value="Unassembled WGS sequence"/>
</dbReference>
<sequence length="701" mass="79222">MRFPIYSLLSLATLATTLAVEKKSPKTTAADDDWEEKQPDTIFNGQTVPPMIELGPDSLDKEISKGNWLVEFFSPSCPHCMHFKPTYQTAYEFYYTSKPVTTKEEIEGDSLNSFTRFYNFKFAKVDCQAYADVCNAHKIQSYPTMIFFKDGEQVQAETGSKDMKSMSTWVEQLLEVIRPGSRKEGGPKLPEVGASSVKTGPDTEEAVTEEKKADAEDKKAAAPATPTKASKPAKAKHTSNANPSGLVEELTAEKFEKAVTNTMDPWFIKFYAPWCHHCQALAPNWHNLARQMRGHLNIGEVNCDEQKKLCKQAGVRGYPTMLLFRGGERIEYDGLRGIGDLLSYAEQVTAISGGVEEVDAAEFKKLEEKEEVIFTYFYDHATTSEDFQALERLTMSLIGKAKLVKTNDAELAKRFKISTWPRLMVSRDGKPSYYPPITPKDMRDTKKIQTWMKSVWLPLVPELTSSNAREIMDGKMVVLAILSRENSDQFILSRRELKNAAMEWIDKQDKLFHLERQELREAKQLRIEEAEDKDDQRALRDAKSIKIDMDEVAHKQIAFAWVDGVFWERWIRTTYGIDVKDGERVVINDEDNRRYWDVTTSGDPIRLSRASILETIGKVTVNPPKIAPKSTTGSITGFFLSIRHFFSTHPFIGLGIVVGFFTAIVLFGKRRRRSYGKGGFIHLGEKDGLLGSMGNGGGKHD</sequence>
<dbReference type="PANTHER" id="PTHR46426">
    <property type="entry name" value="PROTEIN DISULFIDE-ISOMERASE TMX3"/>
    <property type="match status" value="1"/>
</dbReference>
<feature type="domain" description="Thioredoxin" evidence="8">
    <location>
        <begin position="218"/>
        <end position="350"/>
    </location>
</feature>
<keyword evidence="4 6" id="KW-0472">Membrane</keyword>
<comment type="subcellular location">
    <subcellularLocation>
        <location evidence="1">Membrane</location>
        <topology evidence="1">Single-pass membrane protein</topology>
    </subcellularLocation>
</comment>
<dbReference type="AlphaFoldDB" id="A0A6A6ZUL5"/>
<evidence type="ECO:0000313" key="9">
    <source>
        <dbReference type="EMBL" id="KAF2824533.1"/>
    </source>
</evidence>
<evidence type="ECO:0000313" key="10">
    <source>
        <dbReference type="Proteomes" id="UP000799424"/>
    </source>
</evidence>
<evidence type="ECO:0000256" key="2">
    <source>
        <dbReference type="ARBA" id="ARBA00022692"/>
    </source>
</evidence>
<keyword evidence="2 6" id="KW-0812">Transmembrane</keyword>
<reference evidence="9" key="1">
    <citation type="journal article" date="2020" name="Stud. Mycol.">
        <title>101 Dothideomycetes genomes: a test case for predicting lifestyles and emergence of pathogens.</title>
        <authorList>
            <person name="Haridas S."/>
            <person name="Albert R."/>
            <person name="Binder M."/>
            <person name="Bloem J."/>
            <person name="Labutti K."/>
            <person name="Salamov A."/>
            <person name="Andreopoulos B."/>
            <person name="Baker S."/>
            <person name="Barry K."/>
            <person name="Bills G."/>
            <person name="Bluhm B."/>
            <person name="Cannon C."/>
            <person name="Castanera R."/>
            <person name="Culley D."/>
            <person name="Daum C."/>
            <person name="Ezra D."/>
            <person name="Gonzalez J."/>
            <person name="Henrissat B."/>
            <person name="Kuo A."/>
            <person name="Liang C."/>
            <person name="Lipzen A."/>
            <person name="Lutzoni F."/>
            <person name="Magnuson J."/>
            <person name="Mondo S."/>
            <person name="Nolan M."/>
            <person name="Ohm R."/>
            <person name="Pangilinan J."/>
            <person name="Park H.-J."/>
            <person name="Ramirez L."/>
            <person name="Alfaro M."/>
            <person name="Sun H."/>
            <person name="Tritt A."/>
            <person name="Yoshinaga Y."/>
            <person name="Zwiers L.-H."/>
            <person name="Turgeon B."/>
            <person name="Goodwin S."/>
            <person name="Spatafora J."/>
            <person name="Crous P."/>
            <person name="Grigoriev I."/>
        </authorList>
    </citation>
    <scope>NUCLEOTIDE SEQUENCE</scope>
    <source>
        <strain evidence="9">CBS 113818</strain>
    </source>
</reference>
<dbReference type="PROSITE" id="PS51352">
    <property type="entry name" value="THIOREDOXIN_2"/>
    <property type="match status" value="2"/>
</dbReference>